<name>A0A5U1CCQ6_SALER</name>
<comment type="caution">
    <text evidence="2">The sequence shown here is derived from an EMBL/GenBank/DDBJ whole genome shotgun (WGS) entry which is preliminary data.</text>
</comment>
<feature type="domain" description="AbiTii" evidence="1">
    <location>
        <begin position="11"/>
        <end position="177"/>
    </location>
</feature>
<protein>
    <recommendedName>
        <fullName evidence="1">AbiTii domain-containing protein</fullName>
    </recommendedName>
</protein>
<proteinExistence type="predicted"/>
<reference evidence="2" key="1">
    <citation type="submission" date="2018-07" db="EMBL/GenBank/DDBJ databases">
        <authorList>
            <consortium name="PulseNet: The National Subtyping Network for Foodborne Disease Surveillance"/>
            <person name="Tarr C.L."/>
            <person name="Trees E."/>
            <person name="Katz L.S."/>
            <person name="Carleton-Romer H.A."/>
            <person name="Stroika S."/>
            <person name="Kucerova Z."/>
            <person name="Roache K.F."/>
            <person name="Sabol A.L."/>
            <person name="Besser J."/>
            <person name="Gerner-Smidt P."/>
        </authorList>
    </citation>
    <scope>NUCLEOTIDE SEQUENCE</scope>
    <source>
        <strain evidence="2">PNUSAS046865</strain>
    </source>
</reference>
<dbReference type="AlphaFoldDB" id="A0A5U1CCQ6"/>
<dbReference type="EMBL" id="AAGJEB010000013">
    <property type="protein sequence ID" value="EBO6435025.1"/>
    <property type="molecule type" value="Genomic_DNA"/>
</dbReference>
<sequence length="317" mass="35992">MPLVRSEHELELAKELLDDIELSRLKVEQLILKASRLARLCGSEEFQNWLGYEMRGYYSDVDLSLRYMGRTGRWTDREKKEGYWSPIAQIDSLIMAKTTELESMTTPNVSGVEYANTVLTNHLKTRATISGTISKLTGIRSRVLGILHTFTSDIYYEKELDYLAESIFENYKKDVDTLISGMCGDVLQQIPSVVNRLAEGEEESVSQALTTVRRIIDSFADSIFPPSDETYEIGGNNLSLDASKHLNRLNAFVHQRVESKSRRDKIRQNLSNLYGRVSTGVHADVSIEEAQSLFLNCYLLLGEILHISKLAKIEKNE</sequence>
<evidence type="ECO:0000259" key="1">
    <source>
        <dbReference type="Pfam" id="PF18864"/>
    </source>
</evidence>
<organism evidence="2">
    <name type="scientific">Salmonella enterica</name>
    <name type="common">Salmonella choleraesuis</name>
    <dbReference type="NCBI Taxonomy" id="28901"/>
    <lineage>
        <taxon>Bacteria</taxon>
        <taxon>Pseudomonadati</taxon>
        <taxon>Pseudomonadota</taxon>
        <taxon>Gammaproteobacteria</taxon>
        <taxon>Enterobacterales</taxon>
        <taxon>Enterobacteriaceae</taxon>
        <taxon>Salmonella</taxon>
    </lineage>
</organism>
<gene>
    <name evidence="2" type="ORF">DWD07_05540</name>
</gene>
<dbReference type="Pfam" id="PF18864">
    <property type="entry name" value="AbiTii"/>
    <property type="match status" value="1"/>
</dbReference>
<dbReference type="InterPro" id="IPR041304">
    <property type="entry name" value="AbiTii"/>
</dbReference>
<accession>A0A5U1CCQ6</accession>
<evidence type="ECO:0000313" key="2">
    <source>
        <dbReference type="EMBL" id="EBO6435025.1"/>
    </source>
</evidence>